<dbReference type="PROSITE" id="PS00039">
    <property type="entry name" value="DEAD_ATP_HELICASE"/>
    <property type="match status" value="1"/>
</dbReference>
<sequence length="482" mass="52631">MSFADLGLSDELLQAVTSAGYTEPTPIQAQAIPAVLMMKDLIGIAQTGTGKTAAFVLPMIDVLGNGRRRALMPRSLILEPTRELAAQVAENFEKYGKNHDLKMALLIGGVQMGDQLKALQGGVDVLIATPGRLMDLFERGKIMLTGCELLVIDEADRMLDMGFIPDIETICSKLPTNRQTLLFSATMPPVIKKLADRFLTSPKYIEVARPASTNVNIAQYKVPVTARKKREALRALLHADNVSTAIIFCNRKTTVRELAKSLKQHGFAAGEIHGDMEQPARIAELDRFKAGQINILCASDVAARGLDIKGVSHVFNFDTPWHPDDYVHRIGRTGRGGATGRAFTLVAPEDAEAIENVEKLTGGPIPLYTLGSEEAGERPASAEPAERPAKNARTKRAPRREAEPRREPEARREPETGRKAEPRRETRPAAGDDRGNGAEKRGSTRRDGDRDNRRPRQADLEPGDSGGWNGPVPEFLNFSAIA</sequence>
<dbReference type="AlphaFoldDB" id="A0A918PDP0"/>
<dbReference type="Proteomes" id="UP000648075">
    <property type="component" value="Unassembled WGS sequence"/>
</dbReference>
<accession>A0A918PDP0</accession>
<evidence type="ECO:0000256" key="7">
    <source>
        <dbReference type="ARBA" id="ARBA00038437"/>
    </source>
</evidence>
<keyword evidence="17" id="KW-1185">Reference proteome</keyword>
<dbReference type="InterPro" id="IPR014001">
    <property type="entry name" value="Helicase_ATP-bd"/>
</dbReference>
<dbReference type="RefSeq" id="WP_189620689.1">
    <property type="nucleotide sequence ID" value="NZ_BMZA01000004.1"/>
</dbReference>
<dbReference type="InterPro" id="IPR001650">
    <property type="entry name" value="Helicase_C-like"/>
</dbReference>
<dbReference type="InterPro" id="IPR044742">
    <property type="entry name" value="DEAD/DEAH_RhlB"/>
</dbReference>
<comment type="similarity">
    <text evidence="7 11">Belongs to the DEAD box helicase family.</text>
</comment>
<keyword evidence="3 11" id="KW-0547">Nucleotide-binding</keyword>
<dbReference type="GO" id="GO:0003724">
    <property type="term" value="F:RNA helicase activity"/>
    <property type="evidence" value="ECO:0007669"/>
    <property type="project" value="UniProtKB-EC"/>
</dbReference>
<evidence type="ECO:0000313" key="17">
    <source>
        <dbReference type="Proteomes" id="UP000648075"/>
    </source>
</evidence>
<evidence type="ECO:0000256" key="11">
    <source>
        <dbReference type="RuleBase" id="RU000492"/>
    </source>
</evidence>
<reference evidence="16" key="2">
    <citation type="submission" date="2020-09" db="EMBL/GenBank/DDBJ databases">
        <authorList>
            <person name="Sun Q."/>
            <person name="Kim S."/>
        </authorList>
    </citation>
    <scope>NUCLEOTIDE SEQUENCE</scope>
    <source>
        <strain evidence="16">KCTC 32255</strain>
    </source>
</reference>
<comment type="caution">
    <text evidence="16">The sequence shown here is derived from an EMBL/GenBank/DDBJ whole genome shotgun (WGS) entry which is preliminary data.</text>
</comment>
<feature type="region of interest" description="Disordered" evidence="12">
    <location>
        <begin position="362"/>
        <end position="482"/>
    </location>
</feature>
<feature type="compositionally biased region" description="Basic and acidic residues" evidence="12">
    <location>
        <begin position="399"/>
        <end position="459"/>
    </location>
</feature>
<dbReference type="EC" id="3.6.4.13" evidence="1"/>
<dbReference type="InterPro" id="IPR011545">
    <property type="entry name" value="DEAD/DEAH_box_helicase_dom"/>
</dbReference>
<dbReference type="Gene3D" id="3.40.50.300">
    <property type="entry name" value="P-loop containing nucleotide triphosphate hydrolases"/>
    <property type="match status" value="2"/>
</dbReference>
<evidence type="ECO:0000256" key="12">
    <source>
        <dbReference type="SAM" id="MobiDB-lite"/>
    </source>
</evidence>
<evidence type="ECO:0000256" key="10">
    <source>
        <dbReference type="PROSITE-ProRule" id="PRU00552"/>
    </source>
</evidence>
<dbReference type="PROSITE" id="PS51194">
    <property type="entry name" value="HELICASE_CTER"/>
    <property type="match status" value="1"/>
</dbReference>
<protein>
    <recommendedName>
        <fullName evidence="9">DEAD-box ATP-dependent RNA helicase RhpA</fullName>
        <ecNumber evidence="1">3.6.4.13</ecNumber>
    </recommendedName>
</protein>
<keyword evidence="5 11" id="KW-0347">Helicase</keyword>
<dbReference type="GO" id="GO:0042255">
    <property type="term" value="P:ribosome assembly"/>
    <property type="evidence" value="ECO:0007669"/>
    <property type="project" value="UniProtKB-ARBA"/>
</dbReference>
<comment type="catalytic activity">
    <reaction evidence="8">
        <text>ATP + H2O = ADP + phosphate + H(+)</text>
        <dbReference type="Rhea" id="RHEA:13065"/>
        <dbReference type="ChEBI" id="CHEBI:15377"/>
        <dbReference type="ChEBI" id="CHEBI:15378"/>
        <dbReference type="ChEBI" id="CHEBI:30616"/>
        <dbReference type="ChEBI" id="CHEBI:43474"/>
        <dbReference type="ChEBI" id="CHEBI:456216"/>
        <dbReference type="EC" id="3.6.4.13"/>
    </reaction>
</comment>
<dbReference type="Pfam" id="PF00271">
    <property type="entry name" value="Helicase_C"/>
    <property type="match status" value="1"/>
</dbReference>
<evidence type="ECO:0000313" key="16">
    <source>
        <dbReference type="EMBL" id="GGZ02083.1"/>
    </source>
</evidence>
<dbReference type="CDD" id="cd18787">
    <property type="entry name" value="SF2_C_DEAD"/>
    <property type="match status" value="1"/>
</dbReference>
<dbReference type="SUPFAM" id="SSF52540">
    <property type="entry name" value="P-loop containing nucleoside triphosphate hydrolases"/>
    <property type="match status" value="1"/>
</dbReference>
<evidence type="ECO:0000259" key="14">
    <source>
        <dbReference type="PROSITE" id="PS51194"/>
    </source>
</evidence>
<dbReference type="GO" id="GO:0003676">
    <property type="term" value="F:nucleic acid binding"/>
    <property type="evidence" value="ECO:0007669"/>
    <property type="project" value="InterPro"/>
</dbReference>
<dbReference type="CDD" id="cd00268">
    <property type="entry name" value="DEADc"/>
    <property type="match status" value="1"/>
</dbReference>
<evidence type="ECO:0000256" key="2">
    <source>
        <dbReference type="ARBA" id="ARBA00022490"/>
    </source>
</evidence>
<evidence type="ECO:0000256" key="8">
    <source>
        <dbReference type="ARBA" id="ARBA00047984"/>
    </source>
</evidence>
<reference evidence="16" key="1">
    <citation type="journal article" date="2014" name="Int. J. Syst. Evol. Microbiol.">
        <title>Complete genome sequence of Corynebacterium casei LMG S-19264T (=DSM 44701T), isolated from a smear-ripened cheese.</title>
        <authorList>
            <consortium name="US DOE Joint Genome Institute (JGI-PGF)"/>
            <person name="Walter F."/>
            <person name="Albersmeier A."/>
            <person name="Kalinowski J."/>
            <person name="Ruckert C."/>
        </authorList>
    </citation>
    <scope>NUCLEOTIDE SEQUENCE</scope>
    <source>
        <strain evidence="16">KCTC 32255</strain>
    </source>
</reference>
<dbReference type="InterPro" id="IPR050079">
    <property type="entry name" value="DEAD_box_RNA_helicase"/>
</dbReference>
<dbReference type="PROSITE" id="PS51195">
    <property type="entry name" value="Q_MOTIF"/>
    <property type="match status" value="1"/>
</dbReference>
<dbReference type="GO" id="GO:0005524">
    <property type="term" value="F:ATP binding"/>
    <property type="evidence" value="ECO:0007669"/>
    <property type="project" value="UniProtKB-KW"/>
</dbReference>
<organism evidence="16 17">
    <name type="scientific">Novosphingobium colocasiae</name>
    <dbReference type="NCBI Taxonomy" id="1256513"/>
    <lineage>
        <taxon>Bacteria</taxon>
        <taxon>Pseudomonadati</taxon>
        <taxon>Pseudomonadota</taxon>
        <taxon>Alphaproteobacteria</taxon>
        <taxon>Sphingomonadales</taxon>
        <taxon>Sphingomonadaceae</taxon>
        <taxon>Novosphingobium</taxon>
    </lineage>
</organism>
<evidence type="ECO:0000259" key="13">
    <source>
        <dbReference type="PROSITE" id="PS51192"/>
    </source>
</evidence>
<dbReference type="GO" id="GO:0005829">
    <property type="term" value="C:cytosol"/>
    <property type="evidence" value="ECO:0007669"/>
    <property type="project" value="TreeGrafter"/>
</dbReference>
<evidence type="ECO:0000256" key="6">
    <source>
        <dbReference type="ARBA" id="ARBA00022840"/>
    </source>
</evidence>
<feature type="domain" description="Helicase C-terminal" evidence="14">
    <location>
        <begin position="232"/>
        <end position="376"/>
    </location>
</feature>
<name>A0A918PDP0_9SPHN</name>
<keyword evidence="2" id="KW-0963">Cytoplasm</keyword>
<evidence type="ECO:0000256" key="3">
    <source>
        <dbReference type="ARBA" id="ARBA00022741"/>
    </source>
</evidence>
<evidence type="ECO:0000256" key="5">
    <source>
        <dbReference type="ARBA" id="ARBA00022806"/>
    </source>
</evidence>
<dbReference type="EMBL" id="BMZA01000004">
    <property type="protein sequence ID" value="GGZ02083.1"/>
    <property type="molecule type" value="Genomic_DNA"/>
</dbReference>
<dbReference type="FunFam" id="3.40.50.300:FF:000108">
    <property type="entry name" value="ATP-dependent RNA helicase RhlE"/>
    <property type="match status" value="1"/>
</dbReference>
<feature type="domain" description="DEAD-box RNA helicase Q" evidence="15">
    <location>
        <begin position="1"/>
        <end position="29"/>
    </location>
</feature>
<dbReference type="PROSITE" id="PS51192">
    <property type="entry name" value="HELICASE_ATP_BIND_1"/>
    <property type="match status" value="1"/>
</dbReference>
<dbReference type="SMART" id="SM00487">
    <property type="entry name" value="DEXDc"/>
    <property type="match status" value="1"/>
</dbReference>
<feature type="short sequence motif" description="Q motif" evidence="10">
    <location>
        <begin position="1"/>
        <end position="29"/>
    </location>
</feature>
<dbReference type="InterPro" id="IPR014014">
    <property type="entry name" value="RNA_helicase_DEAD_Q_motif"/>
</dbReference>
<dbReference type="GO" id="GO:0009266">
    <property type="term" value="P:response to temperature stimulus"/>
    <property type="evidence" value="ECO:0007669"/>
    <property type="project" value="UniProtKB-ARBA"/>
</dbReference>
<keyword evidence="4 11" id="KW-0378">Hydrolase</keyword>
<dbReference type="PANTHER" id="PTHR47959:SF13">
    <property type="entry name" value="ATP-DEPENDENT RNA HELICASE RHLE"/>
    <property type="match status" value="1"/>
</dbReference>
<gene>
    <name evidence="16" type="primary">rhlE</name>
    <name evidence="16" type="ORF">GCM10011614_16300</name>
</gene>
<keyword evidence="6 11" id="KW-0067">ATP-binding</keyword>
<dbReference type="SMART" id="SM00490">
    <property type="entry name" value="HELICc"/>
    <property type="match status" value="1"/>
</dbReference>
<evidence type="ECO:0000256" key="4">
    <source>
        <dbReference type="ARBA" id="ARBA00022801"/>
    </source>
</evidence>
<dbReference type="PANTHER" id="PTHR47959">
    <property type="entry name" value="ATP-DEPENDENT RNA HELICASE RHLE-RELATED"/>
    <property type="match status" value="1"/>
</dbReference>
<proteinExistence type="inferred from homology"/>
<evidence type="ECO:0000256" key="9">
    <source>
        <dbReference type="ARBA" id="ARBA00074363"/>
    </source>
</evidence>
<evidence type="ECO:0000256" key="1">
    <source>
        <dbReference type="ARBA" id="ARBA00012552"/>
    </source>
</evidence>
<dbReference type="InterPro" id="IPR027417">
    <property type="entry name" value="P-loop_NTPase"/>
</dbReference>
<feature type="domain" description="Helicase ATP-binding" evidence="13">
    <location>
        <begin position="32"/>
        <end position="205"/>
    </location>
</feature>
<evidence type="ECO:0000259" key="15">
    <source>
        <dbReference type="PROSITE" id="PS51195"/>
    </source>
</evidence>
<dbReference type="Pfam" id="PF00270">
    <property type="entry name" value="DEAD"/>
    <property type="match status" value="1"/>
</dbReference>
<dbReference type="GO" id="GO:0016787">
    <property type="term" value="F:hydrolase activity"/>
    <property type="evidence" value="ECO:0007669"/>
    <property type="project" value="UniProtKB-KW"/>
</dbReference>
<dbReference type="InterPro" id="IPR000629">
    <property type="entry name" value="RNA-helicase_DEAD-box_CS"/>
</dbReference>